<evidence type="ECO:0000313" key="3">
    <source>
        <dbReference type="EMBL" id="REJ04373.1"/>
    </source>
</evidence>
<accession>A0A371NQC7</accession>
<dbReference type="GO" id="GO:0005840">
    <property type="term" value="C:ribosome"/>
    <property type="evidence" value="ECO:0007669"/>
    <property type="project" value="InterPro"/>
</dbReference>
<sequence>MSTIGIAPTPIVGTRTRLRLTRRGRRVLSALVAAPIAFAIAYAGIAGGSALASGEHAAPVHFETVMVMPGDTLWSIAGEIAPAADPRDVIDEISSLNNLHGGVLQVGQELAVPQRYTD</sequence>
<proteinExistence type="predicted"/>
<gene>
    <name evidence="3" type="ORF">DY023_15870</name>
</gene>
<dbReference type="Gene3D" id="3.10.350.10">
    <property type="entry name" value="LysM domain"/>
    <property type="match status" value="1"/>
</dbReference>
<feature type="transmembrane region" description="Helical" evidence="1">
    <location>
        <begin position="27"/>
        <end position="45"/>
    </location>
</feature>
<dbReference type="RefSeq" id="WP_116243316.1">
    <property type="nucleotide sequence ID" value="NZ_QUAB01000047.1"/>
</dbReference>
<dbReference type="InterPro" id="IPR018392">
    <property type="entry name" value="LysM"/>
</dbReference>
<organism evidence="3 4">
    <name type="scientific">Microbacterium bovistercoris</name>
    <dbReference type="NCBI Taxonomy" id="2293570"/>
    <lineage>
        <taxon>Bacteria</taxon>
        <taxon>Bacillati</taxon>
        <taxon>Actinomycetota</taxon>
        <taxon>Actinomycetes</taxon>
        <taxon>Micrococcales</taxon>
        <taxon>Microbacteriaceae</taxon>
        <taxon>Microbacterium</taxon>
    </lineage>
</organism>
<reference evidence="3 4" key="1">
    <citation type="submission" date="2018-08" db="EMBL/GenBank/DDBJ databases">
        <title>Isolation, diversity and antifungal activity of Actinobacteria from cow dung.</title>
        <authorList>
            <person name="Ling L."/>
        </authorList>
    </citation>
    <scope>NUCLEOTIDE SEQUENCE [LARGE SCALE GENOMIC DNA]</scope>
    <source>
        <strain evidence="3 4">NEAU-LLE</strain>
    </source>
</reference>
<protein>
    <submittedName>
        <fullName evidence="3">LysM peptidoglycan-binding domain-containing protein</fullName>
    </submittedName>
</protein>
<keyword evidence="4" id="KW-1185">Reference proteome</keyword>
<keyword evidence="1" id="KW-0812">Transmembrane</keyword>
<comment type="caution">
    <text evidence="3">The sequence shown here is derived from an EMBL/GenBank/DDBJ whole genome shotgun (WGS) entry which is preliminary data.</text>
</comment>
<evidence type="ECO:0000313" key="4">
    <source>
        <dbReference type="Proteomes" id="UP000262172"/>
    </source>
</evidence>
<dbReference type="SUPFAM" id="SSF54106">
    <property type="entry name" value="LysM domain"/>
    <property type="match status" value="1"/>
</dbReference>
<evidence type="ECO:0000256" key="1">
    <source>
        <dbReference type="SAM" id="Phobius"/>
    </source>
</evidence>
<feature type="domain" description="LysM" evidence="2">
    <location>
        <begin position="63"/>
        <end position="112"/>
    </location>
</feature>
<dbReference type="Pfam" id="PF01476">
    <property type="entry name" value="LysM"/>
    <property type="match status" value="1"/>
</dbReference>
<dbReference type="SMART" id="SM00257">
    <property type="entry name" value="LysM"/>
    <property type="match status" value="1"/>
</dbReference>
<name>A0A371NQC7_9MICO</name>
<dbReference type="OrthoDB" id="5084290at2"/>
<keyword evidence="1" id="KW-0472">Membrane</keyword>
<dbReference type="InterPro" id="IPR036779">
    <property type="entry name" value="LysM_dom_sf"/>
</dbReference>
<dbReference type="GO" id="GO:0006412">
    <property type="term" value="P:translation"/>
    <property type="evidence" value="ECO:0007669"/>
    <property type="project" value="InterPro"/>
</dbReference>
<dbReference type="EMBL" id="QUAB01000047">
    <property type="protein sequence ID" value="REJ04373.1"/>
    <property type="molecule type" value="Genomic_DNA"/>
</dbReference>
<dbReference type="PROSITE" id="PS00732">
    <property type="entry name" value="RIBOSOMAL_S16"/>
    <property type="match status" value="1"/>
</dbReference>
<dbReference type="PROSITE" id="PS51782">
    <property type="entry name" value="LYSM"/>
    <property type="match status" value="1"/>
</dbReference>
<dbReference type="CDD" id="cd00118">
    <property type="entry name" value="LysM"/>
    <property type="match status" value="1"/>
</dbReference>
<dbReference type="InterPro" id="IPR020592">
    <property type="entry name" value="Ribosomal_bS16_CS"/>
</dbReference>
<evidence type="ECO:0000259" key="2">
    <source>
        <dbReference type="PROSITE" id="PS51782"/>
    </source>
</evidence>
<dbReference type="Proteomes" id="UP000262172">
    <property type="component" value="Unassembled WGS sequence"/>
</dbReference>
<dbReference type="GO" id="GO:0003735">
    <property type="term" value="F:structural constituent of ribosome"/>
    <property type="evidence" value="ECO:0007669"/>
    <property type="project" value="InterPro"/>
</dbReference>
<dbReference type="AlphaFoldDB" id="A0A371NQC7"/>
<keyword evidence="1" id="KW-1133">Transmembrane helix</keyword>